<dbReference type="InterPro" id="IPR036457">
    <property type="entry name" value="PPM-type-like_dom_sf"/>
</dbReference>
<dbReference type="GO" id="GO:0046872">
    <property type="term" value="F:metal ion binding"/>
    <property type="evidence" value="ECO:0007669"/>
    <property type="project" value="UniProtKB-UniRule"/>
</dbReference>
<dbReference type="EMBL" id="JAEHOD010000017">
    <property type="protein sequence ID" value="KAG2448589.1"/>
    <property type="molecule type" value="Genomic_DNA"/>
</dbReference>
<dbReference type="PANTHER" id="PTHR12320:SF1">
    <property type="entry name" value="PROTEIN PHOSPHATASE PTC7 HOMOLOG"/>
    <property type="match status" value="1"/>
</dbReference>
<comment type="caution">
    <text evidence="1">Lacks conserved residue(s) required for the propagation of feature annotation.</text>
</comment>
<dbReference type="SMART" id="SM00331">
    <property type="entry name" value="PP2C_SIG"/>
    <property type="match status" value="1"/>
</dbReference>
<accession>A0A835WJ18</accession>
<comment type="cofactor">
    <cofactor evidence="2">
        <name>Mg(2+)</name>
        <dbReference type="ChEBI" id="CHEBI:18420"/>
    </cofactor>
</comment>
<evidence type="ECO:0000256" key="1">
    <source>
        <dbReference type="PROSITE-ProRule" id="PRU00152"/>
    </source>
</evidence>
<dbReference type="SMART" id="SM00308">
    <property type="entry name" value="LH2"/>
    <property type="match status" value="1"/>
</dbReference>
<keyword evidence="6" id="KW-1185">Reference proteome</keyword>
<dbReference type="GO" id="GO:0004722">
    <property type="term" value="F:protein serine/threonine phosphatase activity"/>
    <property type="evidence" value="ECO:0007669"/>
    <property type="project" value="UniProtKB-EC"/>
</dbReference>
<protein>
    <recommendedName>
        <fullName evidence="2">Protein phosphatase</fullName>
        <ecNumber evidence="2">3.1.3.16</ecNumber>
    </recommendedName>
</protein>
<dbReference type="InterPro" id="IPR036392">
    <property type="entry name" value="PLAT/LH2_dom_sf"/>
</dbReference>
<feature type="domain" description="PPM-type phosphatase" evidence="4">
    <location>
        <begin position="223"/>
        <end position="508"/>
    </location>
</feature>
<dbReference type="Proteomes" id="UP000613740">
    <property type="component" value="Unassembled WGS sequence"/>
</dbReference>
<reference evidence="5" key="1">
    <citation type="journal article" date="2020" name="bioRxiv">
        <title>Comparative genomics of Chlamydomonas.</title>
        <authorList>
            <person name="Craig R.J."/>
            <person name="Hasan A.R."/>
            <person name="Ness R.W."/>
            <person name="Keightley P.D."/>
        </authorList>
    </citation>
    <scope>NUCLEOTIDE SEQUENCE</scope>
    <source>
        <strain evidence="5">CCAP 11/173</strain>
    </source>
</reference>
<organism evidence="5 6">
    <name type="scientific">Chlamydomonas schloesseri</name>
    <dbReference type="NCBI Taxonomy" id="2026947"/>
    <lineage>
        <taxon>Eukaryota</taxon>
        <taxon>Viridiplantae</taxon>
        <taxon>Chlorophyta</taxon>
        <taxon>core chlorophytes</taxon>
        <taxon>Chlorophyceae</taxon>
        <taxon>CS clade</taxon>
        <taxon>Chlamydomonadales</taxon>
        <taxon>Chlamydomonadaceae</taxon>
        <taxon>Chlamydomonas</taxon>
    </lineage>
</organism>
<dbReference type="Gene3D" id="3.60.40.10">
    <property type="entry name" value="PPM-type phosphatase domain"/>
    <property type="match status" value="1"/>
</dbReference>
<comment type="catalytic activity">
    <reaction evidence="2">
        <text>O-phospho-L-threonyl-[protein] + H2O = L-threonyl-[protein] + phosphate</text>
        <dbReference type="Rhea" id="RHEA:47004"/>
        <dbReference type="Rhea" id="RHEA-COMP:11060"/>
        <dbReference type="Rhea" id="RHEA-COMP:11605"/>
        <dbReference type="ChEBI" id="CHEBI:15377"/>
        <dbReference type="ChEBI" id="CHEBI:30013"/>
        <dbReference type="ChEBI" id="CHEBI:43474"/>
        <dbReference type="ChEBI" id="CHEBI:61977"/>
        <dbReference type="EC" id="3.1.3.16"/>
    </reaction>
</comment>
<name>A0A835WJ18_9CHLO</name>
<keyword evidence="2" id="KW-0904">Protein phosphatase</keyword>
<dbReference type="Pfam" id="PF01477">
    <property type="entry name" value="PLAT"/>
    <property type="match status" value="1"/>
</dbReference>
<dbReference type="OrthoDB" id="60843at2759"/>
<dbReference type="SMART" id="SM00332">
    <property type="entry name" value="PP2Cc"/>
    <property type="match status" value="1"/>
</dbReference>
<dbReference type="PROSITE" id="PS51746">
    <property type="entry name" value="PPM_2"/>
    <property type="match status" value="1"/>
</dbReference>
<dbReference type="PROSITE" id="PS50095">
    <property type="entry name" value="PLAT"/>
    <property type="match status" value="1"/>
</dbReference>
<sequence>MLRRGLRGAQALVGAVLELNTQQAASFQSTLAATSSVPSTSASCATRHAAALQSRVWLSHAAVQHATAPHTYTLTITTGNLRGAGSLTPAWVQLVGTQGKSERIIVGDTEEDSLGRGTVRTVTVTVSEDLGQLRFVNVQRLGSSISDAGTGWYLEHVVVATPDRHRLVFPCHAWFGEADCGGMRGPLERNLLPVSPEDSKERGEPVRIIASGLAVPHPDKVKNDGIKGVNRKGFGHGGEDSYFYCEGKNHVFAMGVADGVFMWRERGIDSGDFSRALMRLSEASVLAGSADVVKVLQDAAAGAAAAGIQGSSTACVVLVNQERGQLLAANLGDSGCLLLRPVEDGDAADHEAAPEMDLDDIAEYSTGADPPEAPAERWAPTVYEVKFRTNQLEHDFGRPYQLGHHAGADTVDKCDVATRAVRRGDVLVLGTDGLLDNLSDVEIAEEVAACRGRGQGPSIIAQRLARLAFEASYDKGRVTPYAVAASEHFDMVYSGGKPDDITVLCAVCE</sequence>
<comment type="cofactor">
    <cofactor evidence="2">
        <name>Mn(2+)</name>
        <dbReference type="ChEBI" id="CHEBI:29035"/>
    </cofactor>
</comment>
<feature type="domain" description="PLAT" evidence="3">
    <location>
        <begin position="70"/>
        <end position="189"/>
    </location>
</feature>
<dbReference type="AlphaFoldDB" id="A0A835WJ18"/>
<dbReference type="InterPro" id="IPR001932">
    <property type="entry name" value="PPM-type_phosphatase-like_dom"/>
</dbReference>
<dbReference type="InterPro" id="IPR001024">
    <property type="entry name" value="PLAT/LH2_dom"/>
</dbReference>
<evidence type="ECO:0000259" key="4">
    <source>
        <dbReference type="PROSITE" id="PS51746"/>
    </source>
</evidence>
<dbReference type="EC" id="3.1.3.16" evidence="2"/>
<evidence type="ECO:0000259" key="3">
    <source>
        <dbReference type="PROSITE" id="PS50095"/>
    </source>
</evidence>
<gene>
    <name evidence="5" type="ORF">HYH02_006480</name>
</gene>
<dbReference type="PANTHER" id="PTHR12320">
    <property type="entry name" value="PROTEIN PHOSPHATASE 2C"/>
    <property type="match status" value="1"/>
</dbReference>
<evidence type="ECO:0000313" key="6">
    <source>
        <dbReference type="Proteomes" id="UP000613740"/>
    </source>
</evidence>
<dbReference type="SUPFAM" id="SSF49723">
    <property type="entry name" value="Lipase/lipooxygenase domain (PLAT/LH2 domain)"/>
    <property type="match status" value="1"/>
</dbReference>
<keyword evidence="2" id="KW-0378">Hydrolase</keyword>
<comment type="catalytic activity">
    <reaction evidence="2">
        <text>O-phospho-L-seryl-[protein] + H2O = L-seryl-[protein] + phosphate</text>
        <dbReference type="Rhea" id="RHEA:20629"/>
        <dbReference type="Rhea" id="RHEA-COMP:9863"/>
        <dbReference type="Rhea" id="RHEA-COMP:11604"/>
        <dbReference type="ChEBI" id="CHEBI:15377"/>
        <dbReference type="ChEBI" id="CHEBI:29999"/>
        <dbReference type="ChEBI" id="CHEBI:43474"/>
        <dbReference type="ChEBI" id="CHEBI:83421"/>
        <dbReference type="EC" id="3.1.3.16"/>
    </reaction>
</comment>
<evidence type="ECO:0000313" key="5">
    <source>
        <dbReference type="EMBL" id="KAG2448589.1"/>
    </source>
</evidence>
<dbReference type="InterPro" id="IPR039123">
    <property type="entry name" value="PPTC7"/>
</dbReference>
<proteinExistence type="inferred from homology"/>
<dbReference type="SUPFAM" id="SSF81606">
    <property type="entry name" value="PP2C-like"/>
    <property type="match status" value="1"/>
</dbReference>
<evidence type="ECO:0000256" key="2">
    <source>
        <dbReference type="RuleBase" id="RU366020"/>
    </source>
</evidence>
<keyword evidence="2" id="KW-0460">Magnesium</keyword>
<keyword evidence="2" id="KW-0464">Manganese</keyword>
<keyword evidence="2" id="KW-0479">Metal-binding</keyword>
<dbReference type="Gene3D" id="2.60.60.20">
    <property type="entry name" value="PLAT/LH2 domain"/>
    <property type="match status" value="1"/>
</dbReference>
<comment type="similarity">
    <text evidence="2">Belongs to the PP2C family.</text>
</comment>
<comment type="caution">
    <text evidence="5">The sequence shown here is derived from an EMBL/GenBank/DDBJ whole genome shotgun (WGS) entry which is preliminary data.</text>
</comment>